<evidence type="ECO:0000256" key="5">
    <source>
        <dbReference type="PROSITE-ProRule" id="PRU00108"/>
    </source>
</evidence>
<dbReference type="CDD" id="cd00086">
    <property type="entry name" value="homeodomain"/>
    <property type="match status" value="1"/>
</dbReference>
<dbReference type="PRINTS" id="PR00028">
    <property type="entry name" value="POUDOMAIN"/>
</dbReference>
<dbReference type="InterPro" id="IPR010982">
    <property type="entry name" value="Lambda_DNA-bd_dom_sf"/>
</dbReference>
<dbReference type="Gene3D" id="1.10.260.40">
    <property type="entry name" value="lambda repressor-like DNA-binding domains"/>
    <property type="match status" value="1"/>
</dbReference>
<keyword evidence="4 5" id="KW-0539">Nucleus</keyword>
<dbReference type="PROSITE" id="PS00027">
    <property type="entry name" value="HOMEOBOX_1"/>
    <property type="match status" value="1"/>
</dbReference>
<evidence type="ECO:0000313" key="10">
    <source>
        <dbReference type="Proteomes" id="UP000005239"/>
    </source>
</evidence>
<dbReference type="InterPro" id="IPR001356">
    <property type="entry name" value="HD"/>
</dbReference>
<keyword evidence="7" id="KW-0804">Transcription</keyword>
<keyword evidence="3 5" id="KW-0371">Homeobox</keyword>
<evidence type="ECO:0000256" key="2">
    <source>
        <dbReference type="ARBA" id="ARBA00023125"/>
    </source>
</evidence>
<dbReference type="SMART" id="SM00389">
    <property type="entry name" value="HOX"/>
    <property type="match status" value="1"/>
</dbReference>
<sequence length="297" mass="34082">MDLTDVPDDAGFSSFFIDYKHPSLQNEVVTPVETLSINKETFSTPPATSTSSSSTSTISLFTAKLTPAQATRTLVLKRKLFDNNQEELKAAIALITAEERDDLQDLETFAAYFRKQRTQYGCTQHDIGVALGRKYGTEFSQTTISRFEALNLSFKNMCKLRPLLKEWLEEVDHSMAQGLSINEFLQGASDPVFPVVEQTTNDKSKKGDKNDGRQRKRRTFIDEYQSVKLVEEFEFNNRPTGNQLIDLADRLKLDKNVIRIWFSNHRQKMRKIEDEKITVEMHRHDETENINSTILSE</sequence>
<reference evidence="10" key="1">
    <citation type="journal article" date="2008" name="Nat. Genet.">
        <title>The Pristionchus pacificus genome provides a unique perspective on nematode lifestyle and parasitism.</title>
        <authorList>
            <person name="Dieterich C."/>
            <person name="Clifton S.W."/>
            <person name="Schuster L.N."/>
            <person name="Chinwalla A."/>
            <person name="Delehaunty K."/>
            <person name="Dinkelacker I."/>
            <person name="Fulton L."/>
            <person name="Fulton R."/>
            <person name="Godfrey J."/>
            <person name="Minx P."/>
            <person name="Mitreva M."/>
            <person name="Roeseler W."/>
            <person name="Tian H."/>
            <person name="Witte H."/>
            <person name="Yang S.P."/>
            <person name="Wilson R.K."/>
            <person name="Sommer R.J."/>
        </authorList>
    </citation>
    <scope>NUCLEOTIDE SEQUENCE [LARGE SCALE GENOMIC DNA]</scope>
    <source>
        <strain evidence="10">PS312</strain>
    </source>
</reference>
<organism evidence="9 10">
    <name type="scientific">Pristionchus pacificus</name>
    <name type="common">Parasitic nematode worm</name>
    <dbReference type="NCBI Taxonomy" id="54126"/>
    <lineage>
        <taxon>Eukaryota</taxon>
        <taxon>Metazoa</taxon>
        <taxon>Ecdysozoa</taxon>
        <taxon>Nematoda</taxon>
        <taxon>Chromadorea</taxon>
        <taxon>Rhabditida</taxon>
        <taxon>Rhabditina</taxon>
        <taxon>Diplogasteromorpha</taxon>
        <taxon>Diplogasteroidea</taxon>
        <taxon>Neodiplogasteridae</taxon>
        <taxon>Pristionchus</taxon>
    </lineage>
</organism>
<comment type="similarity">
    <text evidence="7">Belongs to the POU transcription factor family.</text>
</comment>
<dbReference type="Pfam" id="PF00046">
    <property type="entry name" value="Homeodomain"/>
    <property type="match status" value="1"/>
</dbReference>
<dbReference type="SUPFAM" id="SSF47413">
    <property type="entry name" value="lambda repressor-like DNA-binding domains"/>
    <property type="match status" value="1"/>
</dbReference>
<dbReference type="SMART" id="SM00352">
    <property type="entry name" value="POU"/>
    <property type="match status" value="1"/>
</dbReference>
<dbReference type="InterPro" id="IPR009057">
    <property type="entry name" value="Homeodomain-like_sf"/>
</dbReference>
<evidence type="ECO:0000256" key="6">
    <source>
        <dbReference type="RuleBase" id="RU000682"/>
    </source>
</evidence>
<dbReference type="AlphaFoldDB" id="A0A2A6CZR2"/>
<dbReference type="GO" id="GO:0005634">
    <property type="term" value="C:nucleus"/>
    <property type="evidence" value="ECO:0007669"/>
    <property type="project" value="UniProtKB-SubCell"/>
</dbReference>
<proteinExistence type="inferred from homology"/>
<dbReference type="InterPro" id="IPR013847">
    <property type="entry name" value="POU"/>
</dbReference>
<protein>
    <recommendedName>
        <fullName evidence="7">POU domain protein</fullName>
    </recommendedName>
</protein>
<dbReference type="InterPro" id="IPR000327">
    <property type="entry name" value="POU_dom"/>
</dbReference>
<evidence type="ECO:0000256" key="7">
    <source>
        <dbReference type="RuleBase" id="RU361194"/>
    </source>
</evidence>
<dbReference type="EnsemblMetazoa" id="PPA28710.1">
    <property type="protein sequence ID" value="PPA28710.1"/>
    <property type="gene ID" value="WBGene00118264"/>
</dbReference>
<dbReference type="GO" id="GO:0000981">
    <property type="term" value="F:DNA-binding transcription factor activity, RNA polymerase II-specific"/>
    <property type="evidence" value="ECO:0000318"/>
    <property type="project" value="GO_Central"/>
</dbReference>
<dbReference type="PROSITE" id="PS50071">
    <property type="entry name" value="HOMEOBOX_2"/>
    <property type="match status" value="1"/>
</dbReference>
<dbReference type="PROSITE" id="PS00465">
    <property type="entry name" value="POU_2"/>
    <property type="match status" value="1"/>
</dbReference>
<feature type="region of interest" description="Disordered" evidence="8">
    <location>
        <begin position="196"/>
        <end position="217"/>
    </location>
</feature>
<dbReference type="GO" id="GO:0006357">
    <property type="term" value="P:regulation of transcription by RNA polymerase II"/>
    <property type="evidence" value="ECO:0000318"/>
    <property type="project" value="GO_Central"/>
</dbReference>
<dbReference type="Proteomes" id="UP000005239">
    <property type="component" value="Unassembled WGS sequence"/>
</dbReference>
<accession>A0A8R1YKI7</accession>
<evidence type="ECO:0000256" key="3">
    <source>
        <dbReference type="ARBA" id="ARBA00023155"/>
    </source>
</evidence>
<dbReference type="InterPro" id="IPR017970">
    <property type="entry name" value="Homeobox_CS"/>
</dbReference>
<accession>A0A2A6CZR2</accession>
<keyword evidence="2 5" id="KW-0238">DNA-binding</keyword>
<name>A0A2A6CZR2_PRIPA</name>
<evidence type="ECO:0000256" key="8">
    <source>
        <dbReference type="SAM" id="MobiDB-lite"/>
    </source>
</evidence>
<evidence type="ECO:0000313" key="9">
    <source>
        <dbReference type="EnsemblMetazoa" id="PPA28710.1"/>
    </source>
</evidence>
<dbReference type="GO" id="GO:0000978">
    <property type="term" value="F:RNA polymerase II cis-regulatory region sequence-specific DNA binding"/>
    <property type="evidence" value="ECO:0000318"/>
    <property type="project" value="GO_Central"/>
</dbReference>
<feature type="DNA-binding region" description="Homeobox" evidence="5">
    <location>
        <begin position="214"/>
        <end position="273"/>
    </location>
</feature>
<evidence type="ECO:0000256" key="4">
    <source>
        <dbReference type="ARBA" id="ARBA00023242"/>
    </source>
</evidence>
<dbReference type="OrthoDB" id="6358449at2759"/>
<dbReference type="PANTHER" id="PTHR11636">
    <property type="entry name" value="POU DOMAIN"/>
    <property type="match status" value="1"/>
</dbReference>
<feature type="compositionally biased region" description="Basic and acidic residues" evidence="8">
    <location>
        <begin position="200"/>
        <end position="213"/>
    </location>
</feature>
<reference evidence="9" key="2">
    <citation type="submission" date="2022-06" db="UniProtKB">
        <authorList>
            <consortium name="EnsemblMetazoa"/>
        </authorList>
    </citation>
    <scope>IDENTIFICATION</scope>
    <source>
        <strain evidence="9">PS312</strain>
    </source>
</reference>
<dbReference type="GO" id="GO:0030154">
    <property type="term" value="P:cell differentiation"/>
    <property type="evidence" value="ECO:0007669"/>
    <property type="project" value="UniProtKB-ARBA"/>
</dbReference>
<dbReference type="PROSITE" id="PS51179">
    <property type="entry name" value="POU_3"/>
    <property type="match status" value="1"/>
</dbReference>
<dbReference type="InterPro" id="IPR050255">
    <property type="entry name" value="POU_domain_TF"/>
</dbReference>
<gene>
    <name evidence="9" type="primary">WBGene00118264</name>
</gene>
<dbReference type="Pfam" id="PF00157">
    <property type="entry name" value="Pou"/>
    <property type="match status" value="1"/>
</dbReference>
<keyword evidence="10" id="KW-1185">Reference proteome</keyword>
<dbReference type="Gene3D" id="1.10.10.60">
    <property type="entry name" value="Homeodomain-like"/>
    <property type="match status" value="1"/>
</dbReference>
<evidence type="ECO:0000256" key="1">
    <source>
        <dbReference type="ARBA" id="ARBA00004123"/>
    </source>
</evidence>
<dbReference type="PANTHER" id="PTHR11636:SF137">
    <property type="entry name" value="HOMEOBOX PROTEIN CEH-18"/>
    <property type="match status" value="1"/>
</dbReference>
<comment type="subcellular location">
    <subcellularLocation>
        <location evidence="1 5 6">Nucleus</location>
    </subcellularLocation>
</comment>
<dbReference type="SUPFAM" id="SSF46689">
    <property type="entry name" value="Homeodomain-like"/>
    <property type="match status" value="1"/>
</dbReference>